<reference evidence="11" key="2">
    <citation type="submission" date="2015-03" db="EMBL/GenBank/DDBJ databases">
        <title>Genome sequence of Paenibacillus beijingensis strain DSM 24997T.</title>
        <authorList>
            <person name="Kwak Y."/>
            <person name="Shin J.-H."/>
        </authorList>
    </citation>
    <scope>NUCLEOTIDE SEQUENCE [LARGE SCALE GENOMIC DNA]</scope>
    <source>
        <strain evidence="11">DSM 24997</strain>
    </source>
</reference>
<dbReference type="HOGENOM" id="CLU_016047_18_3_9"/>
<feature type="transmembrane region" description="Helical" evidence="8">
    <location>
        <begin position="251"/>
        <end position="272"/>
    </location>
</feature>
<feature type="transmembrane region" description="Helical" evidence="8">
    <location>
        <begin position="195"/>
        <end position="224"/>
    </location>
</feature>
<comment type="subcellular location">
    <subcellularLocation>
        <location evidence="1 8">Cell membrane</location>
        <topology evidence="1 8">Multi-pass membrane protein</topology>
    </subcellularLocation>
</comment>
<evidence type="ECO:0000256" key="2">
    <source>
        <dbReference type="ARBA" id="ARBA00007069"/>
    </source>
</evidence>
<dbReference type="RefSeq" id="WP_045670776.1">
    <property type="nucleotide sequence ID" value="NZ_CP011058.1"/>
</dbReference>
<feature type="transmembrane region" description="Helical" evidence="8">
    <location>
        <begin position="7"/>
        <end position="28"/>
    </location>
</feature>
<feature type="transmembrane region" description="Helical" evidence="8">
    <location>
        <begin position="65"/>
        <end position="88"/>
    </location>
</feature>
<evidence type="ECO:0000313" key="10">
    <source>
        <dbReference type="EMBL" id="AJY75347.1"/>
    </source>
</evidence>
<dbReference type="GO" id="GO:0005886">
    <property type="term" value="C:plasma membrane"/>
    <property type="evidence" value="ECO:0007669"/>
    <property type="project" value="UniProtKB-SubCell"/>
</dbReference>
<name>A0A0D5NK19_9BACL</name>
<dbReference type="AlphaFoldDB" id="A0A0D5NK19"/>
<dbReference type="KEGG" id="pbj:VN24_13160"/>
<dbReference type="STRING" id="1126833.VN24_13160"/>
<dbReference type="GO" id="GO:0055085">
    <property type="term" value="P:transmembrane transport"/>
    <property type="evidence" value="ECO:0007669"/>
    <property type="project" value="InterPro"/>
</dbReference>
<proteinExistence type="inferred from homology"/>
<comment type="similarity">
    <text evidence="2">Belongs to the binding-protein-dependent transport system permease family. CysTW subfamily.</text>
</comment>
<dbReference type="PANTHER" id="PTHR42929:SF5">
    <property type="entry name" value="ABC TRANSPORTER PERMEASE PROTEIN"/>
    <property type="match status" value="1"/>
</dbReference>
<dbReference type="SUPFAM" id="SSF161098">
    <property type="entry name" value="MetI-like"/>
    <property type="match status" value="1"/>
</dbReference>
<feature type="domain" description="ABC transmembrane type-1" evidence="9">
    <location>
        <begin position="66"/>
        <end position="272"/>
    </location>
</feature>
<evidence type="ECO:0000256" key="3">
    <source>
        <dbReference type="ARBA" id="ARBA00022448"/>
    </source>
</evidence>
<evidence type="ECO:0000256" key="6">
    <source>
        <dbReference type="ARBA" id="ARBA00022989"/>
    </source>
</evidence>
<keyword evidence="5 8" id="KW-0812">Transmembrane</keyword>
<feature type="transmembrane region" description="Helical" evidence="8">
    <location>
        <begin position="100"/>
        <end position="124"/>
    </location>
</feature>
<evidence type="ECO:0000313" key="11">
    <source>
        <dbReference type="Proteomes" id="UP000032633"/>
    </source>
</evidence>
<protein>
    <recommendedName>
        <fullName evidence="9">ABC transmembrane type-1 domain-containing protein</fullName>
    </recommendedName>
</protein>
<dbReference type="InterPro" id="IPR035906">
    <property type="entry name" value="MetI-like_sf"/>
</dbReference>
<organism evidence="10 11">
    <name type="scientific">Paenibacillus beijingensis</name>
    <dbReference type="NCBI Taxonomy" id="1126833"/>
    <lineage>
        <taxon>Bacteria</taxon>
        <taxon>Bacillati</taxon>
        <taxon>Bacillota</taxon>
        <taxon>Bacilli</taxon>
        <taxon>Bacillales</taxon>
        <taxon>Paenibacillaceae</taxon>
        <taxon>Paenibacillus</taxon>
    </lineage>
</organism>
<evidence type="ECO:0000256" key="5">
    <source>
        <dbReference type="ARBA" id="ARBA00022692"/>
    </source>
</evidence>
<keyword evidence="4" id="KW-1003">Cell membrane</keyword>
<dbReference type="PANTHER" id="PTHR42929">
    <property type="entry name" value="INNER MEMBRANE ABC TRANSPORTER PERMEASE PROTEIN YDCU-RELATED-RELATED"/>
    <property type="match status" value="1"/>
</dbReference>
<dbReference type="CDD" id="cd06261">
    <property type="entry name" value="TM_PBP2"/>
    <property type="match status" value="1"/>
</dbReference>
<keyword evidence="11" id="KW-1185">Reference proteome</keyword>
<evidence type="ECO:0000256" key="7">
    <source>
        <dbReference type="ARBA" id="ARBA00023136"/>
    </source>
</evidence>
<evidence type="ECO:0000259" key="9">
    <source>
        <dbReference type="PROSITE" id="PS50928"/>
    </source>
</evidence>
<dbReference type="Gene3D" id="1.10.3720.10">
    <property type="entry name" value="MetI-like"/>
    <property type="match status" value="1"/>
</dbReference>
<feature type="transmembrane region" description="Helical" evidence="8">
    <location>
        <begin position="154"/>
        <end position="174"/>
    </location>
</feature>
<accession>A0A0D5NK19</accession>
<dbReference type="Pfam" id="PF00528">
    <property type="entry name" value="BPD_transp_1"/>
    <property type="match status" value="1"/>
</dbReference>
<evidence type="ECO:0000256" key="4">
    <source>
        <dbReference type="ARBA" id="ARBA00022475"/>
    </source>
</evidence>
<dbReference type="EMBL" id="CP011058">
    <property type="protein sequence ID" value="AJY75347.1"/>
    <property type="molecule type" value="Genomic_DNA"/>
</dbReference>
<reference evidence="10 11" key="1">
    <citation type="journal article" date="2015" name="J. Biotechnol.">
        <title>Complete genome sequence of Paenibacillus beijingensis 7188(T) (=DSM 24997(T)), a novel rhizobacterium from jujube garden soil.</title>
        <authorList>
            <person name="Kwak Y."/>
            <person name="Shin J.H."/>
        </authorList>
    </citation>
    <scope>NUCLEOTIDE SEQUENCE [LARGE SCALE GENOMIC DNA]</scope>
    <source>
        <strain evidence="10 11">DSM 24997</strain>
    </source>
</reference>
<keyword evidence="3 8" id="KW-0813">Transport</keyword>
<evidence type="ECO:0000256" key="8">
    <source>
        <dbReference type="RuleBase" id="RU363032"/>
    </source>
</evidence>
<dbReference type="PATRIC" id="fig|1126833.4.peg.2868"/>
<dbReference type="PROSITE" id="PS50928">
    <property type="entry name" value="ABC_TM1"/>
    <property type="match status" value="1"/>
</dbReference>
<sequence>MIKRIPPYWILLAPGMLIFILVFVIPVGRLGLHSFHENSSDGEAGQAFVWDHYVKFFTDPYYLQILGRTLVIALTVSVICLIMGYCLAYGASRAKENRKMILLMLVALPLLTSATIRNFGWIIILGRKGLLNELLLGIGIIQKPLSLLYTPTGVVIALVHVLLPYMVLVLYSVLEGIDRNLESAAANLGASKPKVFVLVTLPLSMPGIIAGTLLVFSITLSFFVTPSLIGGPKVQLMATEIYNQMINLLNWPYASALSVILLVTVLIVTSLYNRSLSRSKTGGATLI</sequence>
<evidence type="ECO:0000256" key="1">
    <source>
        <dbReference type="ARBA" id="ARBA00004651"/>
    </source>
</evidence>
<dbReference type="OrthoDB" id="9807047at2"/>
<keyword evidence="7 8" id="KW-0472">Membrane</keyword>
<dbReference type="Proteomes" id="UP000032633">
    <property type="component" value="Chromosome"/>
</dbReference>
<keyword evidence="6 8" id="KW-1133">Transmembrane helix</keyword>
<dbReference type="InterPro" id="IPR000515">
    <property type="entry name" value="MetI-like"/>
</dbReference>
<gene>
    <name evidence="10" type="ORF">VN24_13160</name>
</gene>